<keyword evidence="3 7" id="KW-0808">Transferase</keyword>
<dbReference type="REBASE" id="24308">
    <property type="entry name" value="M.XnePORF56P"/>
</dbReference>
<dbReference type="GO" id="GO:0003886">
    <property type="term" value="F:DNA (cytosine-5-)-methyltransferase activity"/>
    <property type="evidence" value="ECO:0007669"/>
    <property type="project" value="UniProtKB-EC"/>
</dbReference>
<dbReference type="SUPFAM" id="SSF53335">
    <property type="entry name" value="S-adenosyl-L-methionine-dependent methyltransferases"/>
    <property type="match status" value="1"/>
</dbReference>
<evidence type="ECO:0000256" key="6">
    <source>
        <dbReference type="ARBA" id="ARBA00047422"/>
    </source>
</evidence>
<evidence type="ECO:0000256" key="3">
    <source>
        <dbReference type="ARBA" id="ARBA00022679"/>
    </source>
</evidence>
<dbReference type="HOGENOM" id="CLU_030951_0_0_6"/>
<dbReference type="GO" id="GO:0009307">
    <property type="term" value="P:DNA restriction-modification system"/>
    <property type="evidence" value="ECO:0007669"/>
    <property type="project" value="UniProtKB-KW"/>
</dbReference>
<dbReference type="EC" id="2.1.1.37" evidence="1"/>
<evidence type="ECO:0000256" key="4">
    <source>
        <dbReference type="ARBA" id="ARBA00022691"/>
    </source>
</evidence>
<dbReference type="InterPro" id="IPR050390">
    <property type="entry name" value="C5-Methyltransferase"/>
</dbReference>
<comment type="catalytic activity">
    <reaction evidence="6">
        <text>a 2'-deoxycytidine in DNA + S-adenosyl-L-methionine = a 5-methyl-2'-deoxycytidine in DNA + S-adenosyl-L-homocysteine + H(+)</text>
        <dbReference type="Rhea" id="RHEA:13681"/>
        <dbReference type="Rhea" id="RHEA-COMP:11369"/>
        <dbReference type="Rhea" id="RHEA-COMP:11370"/>
        <dbReference type="ChEBI" id="CHEBI:15378"/>
        <dbReference type="ChEBI" id="CHEBI:57856"/>
        <dbReference type="ChEBI" id="CHEBI:59789"/>
        <dbReference type="ChEBI" id="CHEBI:85452"/>
        <dbReference type="ChEBI" id="CHEBI:85454"/>
        <dbReference type="EC" id="2.1.1.37"/>
    </reaction>
</comment>
<protein>
    <recommendedName>
        <fullName evidence="1">DNA (cytosine-5-)-methyltransferase</fullName>
        <ecNumber evidence="1">2.1.1.37</ecNumber>
    </recommendedName>
</protein>
<dbReference type="Pfam" id="PF00145">
    <property type="entry name" value="DNA_methylase"/>
    <property type="match status" value="1"/>
</dbReference>
<dbReference type="Gene3D" id="3.40.50.150">
    <property type="entry name" value="Vaccinia Virus protein VP39"/>
    <property type="match status" value="1"/>
</dbReference>
<dbReference type="PANTHER" id="PTHR10629:SF52">
    <property type="entry name" value="DNA (CYTOSINE-5)-METHYLTRANSFERASE 1"/>
    <property type="match status" value="1"/>
</dbReference>
<keyword evidence="4 7" id="KW-0949">S-adenosyl-L-methionine</keyword>
<accession>D3VLX2</accession>
<dbReference type="InterPro" id="IPR001525">
    <property type="entry name" value="C5_MeTfrase"/>
</dbReference>
<feature type="active site" evidence="7">
    <location>
        <position position="241"/>
    </location>
</feature>
<keyword evidence="9" id="KW-1185">Reference proteome</keyword>
<evidence type="ECO:0000256" key="2">
    <source>
        <dbReference type="ARBA" id="ARBA00022603"/>
    </source>
</evidence>
<dbReference type="PANTHER" id="PTHR10629">
    <property type="entry name" value="CYTOSINE-SPECIFIC METHYLTRANSFERASE"/>
    <property type="match status" value="1"/>
</dbReference>
<evidence type="ECO:0000256" key="1">
    <source>
        <dbReference type="ARBA" id="ARBA00011975"/>
    </source>
</evidence>
<reference evidence="8 9" key="1">
    <citation type="journal article" date="2011" name="PLoS ONE">
        <title>The entomopathogenic bacterial endosymbionts xenorhabdus and photorhabdus: convergent lifestyles from divergent genomes.</title>
        <authorList>
            <person name="Chaston J.M."/>
            <person name="Suen G."/>
            <person name="Tucker S.L."/>
            <person name="Andersen A.W."/>
            <person name="Bhasin A."/>
            <person name="Bode E."/>
            <person name="Bode H.B."/>
            <person name="Brachmann A.O."/>
            <person name="Cowles C.E."/>
            <person name="Cowles K.N."/>
            <person name="Darby C."/>
            <person name="de Leon L."/>
            <person name="Drace K."/>
            <person name="Du Z."/>
            <person name="Givaudan A."/>
            <person name="Herbert Tran E.E."/>
            <person name="Jewell K.A."/>
            <person name="Knack J.J."/>
            <person name="Krasomil-Osterfeld K.C."/>
            <person name="Kukor R."/>
            <person name="Lanois A."/>
            <person name="Latreille P."/>
            <person name="Leimgruber N.K."/>
            <person name="Lipke C.M."/>
            <person name="Liu R."/>
            <person name="Lu X."/>
            <person name="Martens E.C."/>
            <person name="Marri P.R."/>
            <person name="Medigue C."/>
            <person name="Menard M.L."/>
            <person name="Miller N.M."/>
            <person name="Morales-Soto N."/>
            <person name="Norton S."/>
            <person name="Ogier J.C."/>
            <person name="Orchard S.S."/>
            <person name="Park D."/>
            <person name="Park Y."/>
            <person name="Qurollo B.A."/>
            <person name="Sugar D.R."/>
            <person name="Richards G.R."/>
            <person name="Rouy Z."/>
            <person name="Slominski B."/>
            <person name="Slominski K."/>
            <person name="Snyder H."/>
            <person name="Tjaden B.C."/>
            <person name="van der Hoeven R."/>
            <person name="Welch R.D."/>
            <person name="Wheeler C."/>
            <person name="Xiang B."/>
            <person name="Barbazuk B."/>
            <person name="Gaudriault S."/>
            <person name="Goodner B."/>
            <person name="Slater S.C."/>
            <person name="Forst S."/>
            <person name="Goldman B.S."/>
            <person name="Goodrich-Blair H."/>
        </authorList>
    </citation>
    <scope>NUCLEOTIDE SEQUENCE [LARGE SCALE GENOMIC DNA]</scope>
    <source>
        <strain evidence="9">ATCC 19061 / DSM 3370 / CCUG 14189 / LMG 1036 / NCIMB 9965 / AN6</strain>
    </source>
</reference>
<evidence type="ECO:0000256" key="7">
    <source>
        <dbReference type="PROSITE-ProRule" id="PRU01016"/>
    </source>
</evidence>
<sequence>MSRRCCELRTTLNPSGSLLPDWDGSDSSTERRELMATIVNTKLGEHRGKKRVWLEGQKLLREGYYPGMKYDLELKDTQVVLRVKEEGKFTVSKRERNGRVSPIIDLTAQELATVFDGVEMLRVFIRNGAIVISAHHQQERVIERVNRLISKLENGESLSVCSLFHGGGVLDKAIHAGFHKAGIASAISVAVEMEGKYLDSSLANNPELWNEDSIVIESPIQAVNLSKRPPQVDVLMGGIPCTGASKSGRSKNKLEFAESHEAAGAMFFNFLQFVEALNPAVVLIENVPEYQNTASMEVIRSVLSSLGYSLQERILDGNEFGVIERRKRLCVVALSHGIDGFELEKVQPVRTKESRIHEILEPVPLDSERWKSFDYLADKELRDKAAGKGFSRQLLTGDDEYCGTIGKDYAKCRSTEPFIVHPEQPELSRIFTPIEHCRVKGIPEELIQGLSDTVAHQILGQSVVFPAFEALALALGSSLWSWVGMMPIMVEVVDESQPMIGGEDFHWATALVDAKGALKLSPAAKKQGMPFNIMDGQLAVYSPNGTQKSCGHEPCEYLPVMMSGDAIMVTSSLVH</sequence>
<dbReference type="eggNOG" id="COG0270">
    <property type="taxonomic scope" value="Bacteria"/>
</dbReference>
<comment type="similarity">
    <text evidence="7">Belongs to the class I-like SAM-binding methyltransferase superfamily. C5-methyltransferase family.</text>
</comment>
<dbReference type="KEGG" id="xne:XNC1_p0056"/>
<dbReference type="AlphaFoldDB" id="D3VLX2"/>
<name>D3VLX2_XENNA</name>
<keyword evidence="5" id="KW-0680">Restriction system</keyword>
<dbReference type="InterPro" id="IPR029063">
    <property type="entry name" value="SAM-dependent_MTases_sf"/>
</dbReference>
<dbReference type="EMBL" id="FN667743">
    <property type="protein sequence ID" value="CBJ92924.1"/>
    <property type="molecule type" value="Genomic_DNA"/>
</dbReference>
<evidence type="ECO:0000313" key="9">
    <source>
        <dbReference type="Proteomes" id="UP000008075"/>
    </source>
</evidence>
<dbReference type="GO" id="GO:0044027">
    <property type="term" value="P:negative regulation of gene expression via chromosomal CpG island methylation"/>
    <property type="evidence" value="ECO:0007669"/>
    <property type="project" value="TreeGrafter"/>
</dbReference>
<keyword evidence="8" id="KW-0614">Plasmid</keyword>
<keyword evidence="2 7" id="KW-0489">Methyltransferase</keyword>
<organism evidence="8 9">
    <name type="scientific">Xenorhabdus nematophila (strain ATCC 19061 / DSM 3370 / CCUG 14189 / LMG 1036 / NCIMB 9965 / AN6)</name>
    <dbReference type="NCBI Taxonomy" id="406817"/>
    <lineage>
        <taxon>Bacteria</taxon>
        <taxon>Pseudomonadati</taxon>
        <taxon>Pseudomonadota</taxon>
        <taxon>Gammaproteobacteria</taxon>
        <taxon>Enterobacterales</taxon>
        <taxon>Morganellaceae</taxon>
        <taxon>Xenorhabdus</taxon>
    </lineage>
</organism>
<proteinExistence type="inferred from homology"/>
<evidence type="ECO:0000313" key="8">
    <source>
        <dbReference type="EMBL" id="CBJ92924.1"/>
    </source>
</evidence>
<dbReference type="GO" id="GO:0032259">
    <property type="term" value="P:methylation"/>
    <property type="evidence" value="ECO:0007669"/>
    <property type="project" value="UniProtKB-KW"/>
</dbReference>
<gene>
    <name evidence="8" type="ORF">XNC1_p0056</name>
</gene>
<evidence type="ECO:0000256" key="5">
    <source>
        <dbReference type="ARBA" id="ARBA00022747"/>
    </source>
</evidence>
<dbReference type="PROSITE" id="PS51679">
    <property type="entry name" value="SAM_MT_C5"/>
    <property type="match status" value="1"/>
</dbReference>
<dbReference type="GO" id="GO:0003677">
    <property type="term" value="F:DNA binding"/>
    <property type="evidence" value="ECO:0007669"/>
    <property type="project" value="TreeGrafter"/>
</dbReference>
<dbReference type="Proteomes" id="UP000008075">
    <property type="component" value="Plasmid XNC1_p"/>
</dbReference>
<geneLocation type="plasmid" evidence="8 9">
    <name>XNC1_p</name>
</geneLocation>